<organism evidence="1 2">
    <name type="scientific">Methylomonas koyamae</name>
    <dbReference type="NCBI Taxonomy" id="702114"/>
    <lineage>
        <taxon>Bacteria</taxon>
        <taxon>Pseudomonadati</taxon>
        <taxon>Pseudomonadota</taxon>
        <taxon>Gammaproteobacteria</taxon>
        <taxon>Methylococcales</taxon>
        <taxon>Methylococcaceae</taxon>
        <taxon>Methylomonas</taxon>
    </lineage>
</organism>
<name>A0A177P466_9GAMM</name>
<reference evidence="2" key="1">
    <citation type="submission" date="2016-03" db="EMBL/GenBank/DDBJ databases">
        <authorList>
            <person name="Heylen K."/>
            <person name="De Vos P."/>
            <person name="Vekeman B."/>
        </authorList>
    </citation>
    <scope>NUCLEOTIDE SEQUENCE [LARGE SCALE GENOMIC DNA]</scope>
    <source>
        <strain evidence="2">R-45383</strain>
    </source>
</reference>
<dbReference type="STRING" id="702114.A1355_20045"/>
<evidence type="ECO:0000313" key="2">
    <source>
        <dbReference type="Proteomes" id="UP000077628"/>
    </source>
</evidence>
<protein>
    <submittedName>
        <fullName evidence="1">Uncharacterized protein</fullName>
    </submittedName>
</protein>
<comment type="caution">
    <text evidence="1">The sequence shown here is derived from an EMBL/GenBank/DDBJ whole genome shotgun (WGS) entry which is preliminary data.</text>
</comment>
<gene>
    <name evidence="1" type="ORF">A1355_20045</name>
</gene>
<evidence type="ECO:0000313" key="1">
    <source>
        <dbReference type="EMBL" id="OAI25066.1"/>
    </source>
</evidence>
<sequence length="98" mass="10952">MQDESGGFEFSATNQSAINHVSAFSVVAFDAEQGQSVSIADRYFTTEADARRYQLELLTDYPDCNIAQSHFRFNGVRHRQDILEVIFGEDSALARAEA</sequence>
<keyword evidence="2" id="KW-1185">Reference proteome</keyword>
<accession>A0A177P466</accession>
<dbReference type="EMBL" id="LUUK01000041">
    <property type="protein sequence ID" value="OAI25066.1"/>
    <property type="molecule type" value="Genomic_DNA"/>
</dbReference>
<dbReference type="Proteomes" id="UP000077628">
    <property type="component" value="Unassembled WGS sequence"/>
</dbReference>
<proteinExistence type="predicted"/>
<dbReference type="AlphaFoldDB" id="A0A177P466"/>